<dbReference type="InterPro" id="IPR029058">
    <property type="entry name" value="AB_hydrolase_fold"/>
</dbReference>
<accession>A0A3T0HZ25</accession>
<sequence length="352" mass="40020">MSKKKKKKQKDYLELEKERWKGFINVFHSLPPESNLTPRQAIWKKNKATVWFYPAKQKKYKIPLVLIYSLVNQPFILDLGPGSSTIQSFVEEGFDVYLIDFGVPGYEDKDLTINDYITKYIQKGVQKVLNHSKAKEVTLIGYCLGGTLAAMYAAIAEEPIKNLILKVAPIDFSSFPTFKKWLDAAKNGQLNIDDPLDTIGLVPAPVIEAGVRAITSPVYFSHYLSLLNRSYDKDYVDHWYRFNHWTKSHIPFPSAALKQVMNDMVIGNKLIRGGIYINGKFADLHKINANLLVVSSKDDRLVPENLTYPIMDFVSSEDKTYISLEGGHVGFSLKGGVPKYLKNWLHERSVPI</sequence>
<dbReference type="EMBL" id="CP022572">
    <property type="protein sequence ID" value="AZU62404.1"/>
    <property type="molecule type" value="Genomic_DNA"/>
</dbReference>
<evidence type="ECO:0000313" key="3">
    <source>
        <dbReference type="EMBL" id="AZU62404.1"/>
    </source>
</evidence>
<dbReference type="SUPFAM" id="SSF53474">
    <property type="entry name" value="alpha/beta-Hydrolases"/>
    <property type="match status" value="1"/>
</dbReference>
<dbReference type="AlphaFoldDB" id="A0A3T0HZ25"/>
<organism evidence="3 4">
    <name type="scientific">Neobacillus mesonae</name>
    <dbReference type="NCBI Taxonomy" id="1193713"/>
    <lineage>
        <taxon>Bacteria</taxon>
        <taxon>Bacillati</taxon>
        <taxon>Bacillota</taxon>
        <taxon>Bacilli</taxon>
        <taxon>Bacillales</taxon>
        <taxon>Bacillaceae</taxon>
        <taxon>Neobacillus</taxon>
    </lineage>
</organism>
<dbReference type="InterPro" id="IPR051321">
    <property type="entry name" value="PHA/PHB_synthase"/>
</dbReference>
<evidence type="ECO:0000259" key="2">
    <source>
        <dbReference type="Pfam" id="PF00561"/>
    </source>
</evidence>
<proteinExistence type="predicted"/>
<name>A0A3T0HZ25_9BACI</name>
<evidence type="ECO:0000313" key="4">
    <source>
        <dbReference type="Proteomes" id="UP000282892"/>
    </source>
</evidence>
<dbReference type="InterPro" id="IPR000073">
    <property type="entry name" value="AB_hydrolase_1"/>
</dbReference>
<keyword evidence="1" id="KW-0812">Transmembrane</keyword>
<keyword evidence="4" id="KW-1185">Reference proteome</keyword>
<dbReference type="STRING" id="1193713.GCA_001636315_05361"/>
<keyword evidence="1" id="KW-1133">Transmembrane helix</keyword>
<keyword evidence="1" id="KW-0472">Membrane</keyword>
<feature type="transmembrane region" description="Helical" evidence="1">
    <location>
        <begin position="137"/>
        <end position="155"/>
    </location>
</feature>
<dbReference type="PANTHER" id="PTHR36837">
    <property type="entry name" value="POLY(3-HYDROXYALKANOATE) POLYMERASE SUBUNIT PHAC"/>
    <property type="match status" value="1"/>
</dbReference>
<dbReference type="Gene3D" id="3.40.50.1820">
    <property type="entry name" value="alpha/beta hydrolase"/>
    <property type="match status" value="1"/>
</dbReference>
<dbReference type="OrthoDB" id="9767934at2"/>
<evidence type="ECO:0000256" key="1">
    <source>
        <dbReference type="SAM" id="Phobius"/>
    </source>
</evidence>
<dbReference type="Proteomes" id="UP000282892">
    <property type="component" value="Chromosome"/>
</dbReference>
<protein>
    <submittedName>
        <fullName evidence="3">Hydroxyalkanoic acid synthase</fullName>
    </submittedName>
</protein>
<dbReference type="PANTHER" id="PTHR36837:SF2">
    <property type="entry name" value="POLY(3-HYDROXYALKANOATE) POLYMERASE SUBUNIT PHAC"/>
    <property type="match status" value="1"/>
</dbReference>
<reference evidence="3 4" key="1">
    <citation type="submission" date="2017-07" db="EMBL/GenBank/DDBJ databases">
        <title>The complete genome sequence of Bacillus mesonae strain H20-5, an efficient strain improving plant abiotic stress resistance.</title>
        <authorList>
            <person name="Kim S.Y."/>
            <person name="Song H."/>
            <person name="Sang M.K."/>
            <person name="Weon H.-Y."/>
            <person name="Song J."/>
        </authorList>
    </citation>
    <scope>NUCLEOTIDE SEQUENCE [LARGE SCALE GENOMIC DNA]</scope>
    <source>
        <strain evidence="3 4">H20-5</strain>
    </source>
</reference>
<dbReference type="Pfam" id="PF00561">
    <property type="entry name" value="Abhydrolase_1"/>
    <property type="match status" value="1"/>
</dbReference>
<gene>
    <name evidence="3" type="ORF">CHR53_14580</name>
</gene>
<feature type="domain" description="AB hydrolase-1" evidence="2">
    <location>
        <begin position="87"/>
        <end position="185"/>
    </location>
</feature>
<dbReference type="KEGG" id="nmk:CHR53_14580"/>
<dbReference type="RefSeq" id="WP_127487105.1">
    <property type="nucleotide sequence ID" value="NZ_CP022572.1"/>
</dbReference>